<dbReference type="EMBL" id="KM205004">
    <property type="protein sequence ID" value="AJR28444.1"/>
    <property type="molecule type" value="Viral_cRNA"/>
</dbReference>
<dbReference type="GeneID" id="37627543"/>
<keyword evidence="1" id="KW-1133">Transmembrane helix</keyword>
<evidence type="ECO:0000313" key="2">
    <source>
        <dbReference type="EMBL" id="AJR28444.1"/>
    </source>
</evidence>
<dbReference type="KEGG" id="vg:37627543"/>
<dbReference type="OrthoDB" id="29116at10239"/>
<keyword evidence="1" id="KW-0812">Transmembrane</keyword>
<organism evidence="2 3">
    <name type="scientific">Sena Madureira virus</name>
    <dbReference type="NCBI Taxonomy" id="1272957"/>
    <lineage>
        <taxon>Viruses</taxon>
        <taxon>Riboviria</taxon>
        <taxon>Orthornavirae</taxon>
        <taxon>Negarnaviricota</taxon>
        <taxon>Haploviricotina</taxon>
        <taxon>Monjiviricetes</taxon>
        <taxon>Mononegavirales</taxon>
        <taxon>Rhabdoviridae</taxon>
        <taxon>Alpharhabdovirinae</taxon>
        <taxon>Sripuvirus</taxon>
        <taxon>Sripuvirus madureira</taxon>
    </lineage>
</organism>
<evidence type="ECO:0000256" key="1">
    <source>
        <dbReference type="SAM" id="Phobius"/>
    </source>
</evidence>
<dbReference type="Proteomes" id="UP000203248">
    <property type="component" value="Segment"/>
</dbReference>
<keyword evidence="1" id="KW-0472">Membrane</keyword>
<accession>A0A0D3R155</accession>
<proteinExistence type="predicted"/>
<feature type="transmembrane region" description="Helical" evidence="1">
    <location>
        <begin position="32"/>
        <end position="51"/>
    </location>
</feature>
<protein>
    <submittedName>
        <fullName evidence="2">Uncharacterized protein</fullName>
    </submittedName>
</protein>
<sequence length="99" mass="10687">MDLSCWLLELFKLLMAVFFISPVKRIFIGTQLTILVLGALLGLATSILGTVQMSSSLSHIVTLSISLMDTAVTKLSGFRSVLNRGIGQLILNSISESCQ</sequence>
<dbReference type="RefSeq" id="YP_009362109.1">
    <property type="nucleotide sequence ID" value="NC_034529.1"/>
</dbReference>
<evidence type="ECO:0000313" key="3">
    <source>
        <dbReference type="Proteomes" id="UP000203248"/>
    </source>
</evidence>
<name>A0A0D3R155_9RHAB</name>
<reference evidence="2 3" key="1">
    <citation type="journal article" date="2015" name="PLoS Pathog.">
        <title>Evolution of genome size and complexity in the rhabdoviridae.</title>
        <authorList>
            <person name="Walker P.J."/>
            <person name="Firth C."/>
            <person name="Widen S.G."/>
            <person name="Blasdell K.R."/>
            <person name="Guzman H."/>
            <person name="Wood T.G."/>
            <person name="Paradkar P.N."/>
            <person name="Holmes E.C."/>
            <person name="Tesh R.B."/>
            <person name="Vasilakis N."/>
        </authorList>
    </citation>
    <scope>NUCLEOTIDE SEQUENCE [LARGE SCALE GENOMIC DNA]</scope>
    <source>
        <strain evidence="2 3">BeAn303197</strain>
    </source>
</reference>
<keyword evidence="3" id="KW-1185">Reference proteome</keyword>